<keyword evidence="3" id="KW-1185">Reference proteome</keyword>
<keyword evidence="1" id="KW-0472">Membrane</keyword>
<proteinExistence type="predicted"/>
<keyword evidence="1" id="KW-1133">Transmembrane helix</keyword>
<evidence type="ECO:0000256" key="1">
    <source>
        <dbReference type="SAM" id="Phobius"/>
    </source>
</evidence>
<reference evidence="3" key="1">
    <citation type="submission" date="2017-01" db="EMBL/GenBank/DDBJ databases">
        <authorList>
            <person name="Wang Y."/>
            <person name="White M."/>
            <person name="Kvist S."/>
            <person name="Moncalvo J.-M."/>
        </authorList>
    </citation>
    <scope>NUCLEOTIDE SEQUENCE [LARGE SCALE GENOMIC DNA]</scope>
    <source>
        <strain evidence="3">COL-18-3</strain>
    </source>
</reference>
<organism evidence="2 3">
    <name type="scientific">Zancudomyces culisetae</name>
    <name type="common">Gut fungus</name>
    <name type="synonym">Smittium culisetae</name>
    <dbReference type="NCBI Taxonomy" id="1213189"/>
    <lineage>
        <taxon>Eukaryota</taxon>
        <taxon>Fungi</taxon>
        <taxon>Fungi incertae sedis</taxon>
        <taxon>Zoopagomycota</taxon>
        <taxon>Kickxellomycotina</taxon>
        <taxon>Harpellomycetes</taxon>
        <taxon>Harpellales</taxon>
        <taxon>Legeriomycetaceae</taxon>
        <taxon>Zancudomyces</taxon>
    </lineage>
</organism>
<comment type="caution">
    <text evidence="2">The sequence shown here is derived from an EMBL/GenBank/DDBJ whole genome shotgun (WGS) entry which is preliminary data.</text>
</comment>
<evidence type="ECO:0000313" key="2">
    <source>
        <dbReference type="EMBL" id="OMH84247.1"/>
    </source>
</evidence>
<accession>A0A1R1PTH0</accession>
<protein>
    <submittedName>
        <fullName evidence="2">Uncharacterized protein</fullName>
    </submittedName>
</protein>
<keyword evidence="1" id="KW-0812">Transmembrane</keyword>
<dbReference type="Proteomes" id="UP000188320">
    <property type="component" value="Unassembled WGS sequence"/>
</dbReference>
<evidence type="ECO:0000313" key="3">
    <source>
        <dbReference type="Proteomes" id="UP000188320"/>
    </source>
</evidence>
<feature type="transmembrane region" description="Helical" evidence="1">
    <location>
        <begin position="12"/>
        <end position="33"/>
    </location>
</feature>
<dbReference type="EMBL" id="LSSK01000230">
    <property type="protein sequence ID" value="OMH84247.1"/>
    <property type="molecule type" value="Genomic_DNA"/>
</dbReference>
<dbReference type="AlphaFoldDB" id="A0A1R1PTH0"/>
<sequence>MFLAFAAVRSSLALISTGLYPACLATMCANVVFPTPGGPLKKKQKKKKLTFLNGLFNVSIGWLASSPLMSFDLENPIPPFFEANLVLPGL</sequence>
<feature type="transmembrane region" description="Helical" evidence="1">
    <location>
        <begin position="54"/>
        <end position="71"/>
    </location>
</feature>
<gene>
    <name evidence="2" type="ORF">AX774_g2244</name>
</gene>
<name>A0A1R1PTH0_ZANCU</name>